<evidence type="ECO:0000256" key="1">
    <source>
        <dbReference type="ARBA" id="ARBA00008361"/>
    </source>
</evidence>
<dbReference type="Gene3D" id="3.40.50.150">
    <property type="entry name" value="Vaccinia Virus protein VP39"/>
    <property type="match status" value="1"/>
</dbReference>
<dbReference type="InterPro" id="IPR051419">
    <property type="entry name" value="Lys/N-term_MeTrsfase_sf"/>
</dbReference>
<dbReference type="InterPro" id="IPR013216">
    <property type="entry name" value="Methyltransf_11"/>
</dbReference>
<evidence type="ECO:0000259" key="4">
    <source>
        <dbReference type="Pfam" id="PF08241"/>
    </source>
</evidence>
<evidence type="ECO:0000256" key="2">
    <source>
        <dbReference type="ARBA" id="ARBA00022603"/>
    </source>
</evidence>
<keyword evidence="3" id="KW-0808">Transferase</keyword>
<proteinExistence type="inferred from homology"/>
<feature type="domain" description="Methyltransferase type 11" evidence="4">
    <location>
        <begin position="183"/>
        <end position="285"/>
    </location>
</feature>
<evidence type="ECO:0000313" key="5">
    <source>
        <dbReference type="EMBL" id="CAI9942075.1"/>
    </source>
</evidence>
<comment type="caution">
    <text evidence="5">The sequence shown here is derived from an EMBL/GenBank/DDBJ whole genome shotgun (WGS) entry which is preliminary data.</text>
</comment>
<keyword evidence="7" id="KW-1185">Reference proteome</keyword>
<dbReference type="GO" id="GO:0032259">
    <property type="term" value="P:methylation"/>
    <property type="evidence" value="ECO:0007669"/>
    <property type="project" value="UniProtKB-KW"/>
</dbReference>
<dbReference type="AlphaFoldDB" id="A0AA86PL67"/>
<accession>A0AA86PL67</accession>
<name>A0AA86PL67_9EUKA</name>
<keyword evidence="2" id="KW-0489">Methyltransferase</keyword>
<evidence type="ECO:0000313" key="7">
    <source>
        <dbReference type="Proteomes" id="UP001642409"/>
    </source>
</evidence>
<organism evidence="5">
    <name type="scientific">Hexamita inflata</name>
    <dbReference type="NCBI Taxonomy" id="28002"/>
    <lineage>
        <taxon>Eukaryota</taxon>
        <taxon>Metamonada</taxon>
        <taxon>Diplomonadida</taxon>
        <taxon>Hexamitidae</taxon>
        <taxon>Hexamitinae</taxon>
        <taxon>Hexamita</taxon>
    </lineage>
</organism>
<sequence>MLLLMYLENLAINAEEYKREAVLAFAVHKDADLGSGAFVDRLQDTSKKIRELALEYCLRFQYLQEAADKIIDLHDENVFLSKITAEQFRQLVTCQGFQTLLQRRFKGSAFVQKQIYNSYYMSLSEQFSYIQPLQMSQHEKQYHDAQYWDQRYINKPEQFDWYYTYTDLIPQISFVLKPKQRFLCIGNGNSTFPIELYESSFEIKDIIATDISKTVIDYMLKQHEPREGLVFEYDDATNSVYDSNSFDVAFDKGCVDSLSTCGQDIIVQKFVDETHRVLKVGGYFLMVSFGLPYQRLHLFKQDKWDVGVRKLKETEYNEEDYFCYFCKKI</sequence>
<evidence type="ECO:0000256" key="3">
    <source>
        <dbReference type="ARBA" id="ARBA00022679"/>
    </source>
</evidence>
<reference evidence="5" key="1">
    <citation type="submission" date="2023-06" db="EMBL/GenBank/DDBJ databases">
        <authorList>
            <person name="Kurt Z."/>
        </authorList>
    </citation>
    <scope>NUCLEOTIDE SEQUENCE</scope>
</reference>
<dbReference type="Pfam" id="PF08241">
    <property type="entry name" value="Methyltransf_11"/>
    <property type="match status" value="1"/>
</dbReference>
<reference evidence="6 7" key="2">
    <citation type="submission" date="2024-07" db="EMBL/GenBank/DDBJ databases">
        <authorList>
            <person name="Akdeniz Z."/>
        </authorList>
    </citation>
    <scope>NUCLEOTIDE SEQUENCE [LARGE SCALE GENOMIC DNA]</scope>
</reference>
<dbReference type="EMBL" id="CAXDID020000030">
    <property type="protein sequence ID" value="CAL5993729.1"/>
    <property type="molecule type" value="Genomic_DNA"/>
</dbReference>
<evidence type="ECO:0000313" key="6">
    <source>
        <dbReference type="EMBL" id="CAL5993729.1"/>
    </source>
</evidence>
<comment type="similarity">
    <text evidence="1">Belongs to the methyltransferase superfamily.</text>
</comment>
<dbReference type="InterPro" id="IPR029063">
    <property type="entry name" value="SAM-dependent_MTases_sf"/>
</dbReference>
<dbReference type="Proteomes" id="UP001642409">
    <property type="component" value="Unassembled WGS sequence"/>
</dbReference>
<dbReference type="EMBL" id="CATOUU010000697">
    <property type="protein sequence ID" value="CAI9942075.1"/>
    <property type="molecule type" value="Genomic_DNA"/>
</dbReference>
<gene>
    <name evidence="6" type="ORF">HINF_LOCUS13210</name>
    <name evidence="5" type="ORF">HINF_LOCUS29720</name>
</gene>
<dbReference type="SUPFAM" id="SSF53335">
    <property type="entry name" value="S-adenosyl-L-methionine-dependent methyltransferases"/>
    <property type="match status" value="1"/>
</dbReference>
<dbReference type="CDD" id="cd02440">
    <property type="entry name" value="AdoMet_MTases"/>
    <property type="match status" value="1"/>
</dbReference>
<protein>
    <submittedName>
        <fullName evidence="5">Endothelin-converting enzyme 2</fullName>
    </submittedName>
    <submittedName>
        <fullName evidence="6">Endothelin-converting_enzyme 2</fullName>
    </submittedName>
</protein>
<dbReference type="PANTHER" id="PTHR12176">
    <property type="entry name" value="SAM-DEPENDENT METHYLTRANSFERASE SUPERFAMILY PROTEIN"/>
    <property type="match status" value="1"/>
</dbReference>
<dbReference type="GO" id="GO:0008168">
    <property type="term" value="F:methyltransferase activity"/>
    <property type="evidence" value="ECO:0007669"/>
    <property type="project" value="UniProtKB-KW"/>
</dbReference>